<proteinExistence type="predicted"/>
<name>A0ABD5NGB7_9EURY</name>
<evidence type="ECO:0000256" key="1">
    <source>
        <dbReference type="SAM" id="Phobius"/>
    </source>
</evidence>
<organism evidence="2 3">
    <name type="scientific">Halobacterium litoreum</name>
    <dbReference type="NCBI Taxonomy" id="2039234"/>
    <lineage>
        <taxon>Archaea</taxon>
        <taxon>Methanobacteriati</taxon>
        <taxon>Methanobacteriota</taxon>
        <taxon>Stenosarchaea group</taxon>
        <taxon>Halobacteria</taxon>
        <taxon>Halobacteriales</taxon>
        <taxon>Halobacteriaceae</taxon>
        <taxon>Halobacterium</taxon>
    </lineage>
</organism>
<dbReference type="Proteomes" id="UP001595660">
    <property type="component" value="Unassembled WGS sequence"/>
</dbReference>
<comment type="caution">
    <text evidence="2">The sequence shown here is derived from an EMBL/GenBank/DDBJ whole genome shotgun (WGS) entry which is preliminary data.</text>
</comment>
<keyword evidence="3" id="KW-1185">Reference proteome</keyword>
<accession>A0ABD5NGB7</accession>
<feature type="transmembrane region" description="Helical" evidence="1">
    <location>
        <begin position="38"/>
        <end position="57"/>
    </location>
</feature>
<sequence>MPRNLARTLALQLGVTGFGFAVAALFLADGTANAPDALWKTVAVLFVLGLVLAGIGANDE</sequence>
<protein>
    <submittedName>
        <fullName evidence="2">Uncharacterized protein</fullName>
    </submittedName>
</protein>
<keyword evidence="1" id="KW-0472">Membrane</keyword>
<evidence type="ECO:0000313" key="2">
    <source>
        <dbReference type="EMBL" id="MFC3478367.1"/>
    </source>
</evidence>
<keyword evidence="1" id="KW-1133">Transmembrane helix</keyword>
<evidence type="ECO:0000313" key="3">
    <source>
        <dbReference type="Proteomes" id="UP001595660"/>
    </source>
</evidence>
<reference evidence="2 3" key="1">
    <citation type="journal article" date="2019" name="Int. J. Syst. Evol. Microbiol.">
        <title>The Global Catalogue of Microorganisms (GCM) 10K type strain sequencing project: providing services to taxonomists for standard genome sequencing and annotation.</title>
        <authorList>
            <consortium name="The Broad Institute Genomics Platform"/>
            <consortium name="The Broad Institute Genome Sequencing Center for Infectious Disease"/>
            <person name="Wu L."/>
            <person name="Ma J."/>
        </authorList>
    </citation>
    <scope>NUCLEOTIDE SEQUENCE [LARGE SCALE GENOMIC DNA]</scope>
    <source>
        <strain evidence="2 3">CGMCC 1.12562</strain>
    </source>
</reference>
<dbReference type="RefSeq" id="WP_232570522.1">
    <property type="nucleotide sequence ID" value="NZ_CP089466.1"/>
</dbReference>
<dbReference type="AlphaFoldDB" id="A0ABD5NGB7"/>
<dbReference type="EMBL" id="JBHRWN010000002">
    <property type="protein sequence ID" value="MFC3478367.1"/>
    <property type="molecule type" value="Genomic_DNA"/>
</dbReference>
<dbReference type="GeneID" id="69118622"/>
<keyword evidence="1" id="KW-0812">Transmembrane</keyword>
<gene>
    <name evidence="2" type="ORF">ACFOKC_11620</name>
</gene>